<evidence type="ECO:0000256" key="4">
    <source>
        <dbReference type="PROSITE-ProRule" id="PRU00335"/>
    </source>
</evidence>
<dbReference type="InterPro" id="IPR001647">
    <property type="entry name" value="HTH_TetR"/>
</dbReference>
<dbReference type="Proteomes" id="UP000564629">
    <property type="component" value="Unassembled WGS sequence"/>
</dbReference>
<protein>
    <submittedName>
        <fullName evidence="7">AcrR family transcriptional regulator</fullName>
    </submittedName>
    <submittedName>
        <fullName evidence="6">TetR family transcriptional regulator</fullName>
    </submittedName>
</protein>
<proteinExistence type="predicted"/>
<dbReference type="AlphaFoldDB" id="A0A511F9P3"/>
<dbReference type="SUPFAM" id="SSF46689">
    <property type="entry name" value="Homeodomain-like"/>
    <property type="match status" value="1"/>
</dbReference>
<keyword evidence="1" id="KW-0805">Transcription regulation</keyword>
<sequence>MPRGDASAPQVVASALGLFSRHGVAGTSLQMIADDLGVTKAAVYYRFRTKEEIVLAVLAPAFDDFAALLAEARALPEADRARLVVDRLARQAVAHRELYAVVLGDLSAAQLRRETPGHRDLFRDLRDVLAGPGPTPERLVRVAIFLSGLMGPPVDADLRRLDDAALEAGVVASGYALLGIAP</sequence>
<dbReference type="Pfam" id="PF00440">
    <property type="entry name" value="TetR_N"/>
    <property type="match status" value="1"/>
</dbReference>
<evidence type="ECO:0000256" key="2">
    <source>
        <dbReference type="ARBA" id="ARBA00023125"/>
    </source>
</evidence>
<dbReference type="GO" id="GO:0003700">
    <property type="term" value="F:DNA-binding transcription factor activity"/>
    <property type="evidence" value="ECO:0007669"/>
    <property type="project" value="TreeGrafter"/>
</dbReference>
<evidence type="ECO:0000313" key="8">
    <source>
        <dbReference type="Proteomes" id="UP000321723"/>
    </source>
</evidence>
<dbReference type="PANTHER" id="PTHR30055:SF234">
    <property type="entry name" value="HTH-TYPE TRANSCRIPTIONAL REGULATOR BETI"/>
    <property type="match status" value="1"/>
</dbReference>
<dbReference type="PANTHER" id="PTHR30055">
    <property type="entry name" value="HTH-TYPE TRANSCRIPTIONAL REGULATOR RUTR"/>
    <property type="match status" value="1"/>
</dbReference>
<feature type="domain" description="HTH tetR-type" evidence="5">
    <location>
        <begin position="5"/>
        <end position="65"/>
    </location>
</feature>
<dbReference type="EMBL" id="JACHDN010000001">
    <property type="protein sequence ID" value="MBB5473574.1"/>
    <property type="molecule type" value="Genomic_DNA"/>
</dbReference>
<accession>A0A511F9P3</accession>
<reference evidence="6 8" key="1">
    <citation type="submission" date="2019-07" db="EMBL/GenBank/DDBJ databases">
        <title>Whole genome shotgun sequence of Cellulomonas hominis NBRC 16055.</title>
        <authorList>
            <person name="Hosoyama A."/>
            <person name="Uohara A."/>
            <person name="Ohji S."/>
            <person name="Ichikawa N."/>
        </authorList>
    </citation>
    <scope>NUCLEOTIDE SEQUENCE [LARGE SCALE GENOMIC DNA]</scope>
    <source>
        <strain evidence="6 8">NBRC 16055</strain>
    </source>
</reference>
<dbReference type="PROSITE" id="PS01081">
    <property type="entry name" value="HTH_TETR_1"/>
    <property type="match status" value="1"/>
</dbReference>
<evidence type="ECO:0000313" key="9">
    <source>
        <dbReference type="Proteomes" id="UP000564629"/>
    </source>
</evidence>
<evidence type="ECO:0000313" key="6">
    <source>
        <dbReference type="EMBL" id="GEL45962.1"/>
    </source>
</evidence>
<organism evidence="6 8">
    <name type="scientific">Cellulomonas hominis</name>
    <dbReference type="NCBI Taxonomy" id="156981"/>
    <lineage>
        <taxon>Bacteria</taxon>
        <taxon>Bacillati</taxon>
        <taxon>Actinomycetota</taxon>
        <taxon>Actinomycetes</taxon>
        <taxon>Micrococcales</taxon>
        <taxon>Cellulomonadaceae</taxon>
        <taxon>Cellulomonas</taxon>
    </lineage>
</organism>
<evidence type="ECO:0000256" key="3">
    <source>
        <dbReference type="ARBA" id="ARBA00023163"/>
    </source>
</evidence>
<keyword evidence="8" id="KW-1185">Reference proteome</keyword>
<dbReference type="Gene3D" id="1.10.357.10">
    <property type="entry name" value="Tetracycline Repressor, domain 2"/>
    <property type="match status" value="1"/>
</dbReference>
<keyword evidence="2 4" id="KW-0238">DNA-binding</keyword>
<dbReference type="InterPro" id="IPR009057">
    <property type="entry name" value="Homeodomain-like_sf"/>
</dbReference>
<name>A0A511F9P3_9CELL</name>
<keyword evidence="3" id="KW-0804">Transcription</keyword>
<feature type="DNA-binding region" description="H-T-H motif" evidence="4">
    <location>
        <begin position="28"/>
        <end position="47"/>
    </location>
</feature>
<dbReference type="InterPro" id="IPR050109">
    <property type="entry name" value="HTH-type_TetR-like_transc_reg"/>
</dbReference>
<dbReference type="GO" id="GO:0000976">
    <property type="term" value="F:transcription cis-regulatory region binding"/>
    <property type="evidence" value="ECO:0007669"/>
    <property type="project" value="TreeGrafter"/>
</dbReference>
<dbReference type="Proteomes" id="UP000321723">
    <property type="component" value="Unassembled WGS sequence"/>
</dbReference>
<dbReference type="PROSITE" id="PS50977">
    <property type="entry name" value="HTH_TETR_2"/>
    <property type="match status" value="1"/>
</dbReference>
<dbReference type="InterPro" id="IPR023772">
    <property type="entry name" value="DNA-bd_HTH_TetR-type_CS"/>
</dbReference>
<evidence type="ECO:0000256" key="1">
    <source>
        <dbReference type="ARBA" id="ARBA00023015"/>
    </source>
</evidence>
<evidence type="ECO:0000313" key="7">
    <source>
        <dbReference type="EMBL" id="MBB5473574.1"/>
    </source>
</evidence>
<comment type="caution">
    <text evidence="6">The sequence shown here is derived from an EMBL/GenBank/DDBJ whole genome shotgun (WGS) entry which is preliminary data.</text>
</comment>
<dbReference type="PRINTS" id="PR00455">
    <property type="entry name" value="HTHTETR"/>
</dbReference>
<dbReference type="EMBL" id="BJVQ01000009">
    <property type="protein sequence ID" value="GEL45962.1"/>
    <property type="molecule type" value="Genomic_DNA"/>
</dbReference>
<evidence type="ECO:0000259" key="5">
    <source>
        <dbReference type="PROSITE" id="PS50977"/>
    </source>
</evidence>
<reference evidence="7 9" key="2">
    <citation type="submission" date="2020-08" db="EMBL/GenBank/DDBJ databases">
        <title>Sequencing the genomes of 1000 actinobacteria strains.</title>
        <authorList>
            <person name="Klenk H.-P."/>
        </authorList>
    </citation>
    <scope>NUCLEOTIDE SEQUENCE [LARGE SCALE GENOMIC DNA]</scope>
    <source>
        <strain evidence="7 9">DSM 9581</strain>
    </source>
</reference>
<gene>
    <name evidence="6" type="ORF">CHO01_10780</name>
    <name evidence="7" type="ORF">HNR08_002310</name>
</gene>
<dbReference type="RefSeq" id="WP_210736762.1">
    <property type="nucleotide sequence ID" value="NZ_BJVQ01000009.1"/>
</dbReference>